<organism evidence="2 3">
    <name type="scientific">Sphingomonas humi</name>
    <dbReference type="NCBI Taxonomy" id="335630"/>
    <lineage>
        <taxon>Bacteria</taxon>
        <taxon>Pseudomonadati</taxon>
        <taxon>Pseudomonadota</taxon>
        <taxon>Alphaproteobacteria</taxon>
        <taxon>Sphingomonadales</taxon>
        <taxon>Sphingomonadaceae</taxon>
        <taxon>Sphingomonas</taxon>
    </lineage>
</organism>
<dbReference type="Proteomes" id="UP001501310">
    <property type="component" value="Unassembled WGS sequence"/>
</dbReference>
<name>A0ABP7S082_9SPHN</name>
<reference evidence="3" key="1">
    <citation type="journal article" date="2019" name="Int. J. Syst. Evol. Microbiol.">
        <title>The Global Catalogue of Microorganisms (GCM) 10K type strain sequencing project: providing services to taxonomists for standard genome sequencing and annotation.</title>
        <authorList>
            <consortium name="The Broad Institute Genomics Platform"/>
            <consortium name="The Broad Institute Genome Sequencing Center for Infectious Disease"/>
            <person name="Wu L."/>
            <person name="Ma J."/>
        </authorList>
    </citation>
    <scope>NUCLEOTIDE SEQUENCE [LARGE SCALE GENOMIC DNA]</scope>
    <source>
        <strain evidence="3">JCM 16603</strain>
    </source>
</reference>
<evidence type="ECO:0000313" key="2">
    <source>
        <dbReference type="EMBL" id="GAA4004618.1"/>
    </source>
</evidence>
<accession>A0ABP7S082</accession>
<feature type="region of interest" description="Disordered" evidence="1">
    <location>
        <begin position="37"/>
        <end position="66"/>
    </location>
</feature>
<evidence type="ECO:0000256" key="1">
    <source>
        <dbReference type="SAM" id="MobiDB-lite"/>
    </source>
</evidence>
<sequence length="66" mass="7432">MRDGSENVRRGKGVKASFNHKLLERFLCLTQVRHAFLPNGPSRPNLGRSSERPFFFAAPRPMGPPP</sequence>
<evidence type="ECO:0000313" key="3">
    <source>
        <dbReference type="Proteomes" id="UP001501310"/>
    </source>
</evidence>
<gene>
    <name evidence="2" type="ORF">GCM10022211_15810</name>
</gene>
<proteinExistence type="predicted"/>
<dbReference type="EMBL" id="BAAAZD010000002">
    <property type="protein sequence ID" value="GAA4004618.1"/>
    <property type="molecule type" value="Genomic_DNA"/>
</dbReference>
<keyword evidence="3" id="KW-1185">Reference proteome</keyword>
<comment type="caution">
    <text evidence="2">The sequence shown here is derived from an EMBL/GenBank/DDBJ whole genome shotgun (WGS) entry which is preliminary data.</text>
</comment>
<protein>
    <submittedName>
        <fullName evidence="2">Uncharacterized protein</fullName>
    </submittedName>
</protein>